<dbReference type="KEGG" id="dde:Dde_0129"/>
<dbReference type="AlphaFoldDB" id="Q317G6"/>
<keyword evidence="5 9" id="KW-0812">Transmembrane</keyword>
<evidence type="ECO:0000313" key="11">
    <source>
        <dbReference type="Proteomes" id="UP000002710"/>
    </source>
</evidence>
<dbReference type="eggNOG" id="ENOG502Z7JT">
    <property type="taxonomic scope" value="Bacteria"/>
</dbReference>
<feature type="transmembrane region" description="Helical" evidence="9">
    <location>
        <begin position="79"/>
        <end position="98"/>
    </location>
</feature>
<keyword evidence="3" id="KW-1003">Cell membrane</keyword>
<evidence type="ECO:0000256" key="3">
    <source>
        <dbReference type="ARBA" id="ARBA00022475"/>
    </source>
</evidence>
<dbReference type="GO" id="GO:0015649">
    <property type="term" value="F:2-keto-3-deoxygluconate:proton symporter activity"/>
    <property type="evidence" value="ECO:0007669"/>
    <property type="project" value="InterPro"/>
</dbReference>
<feature type="transmembrane region" description="Helical" evidence="9">
    <location>
        <begin position="19"/>
        <end position="38"/>
    </location>
</feature>
<evidence type="ECO:0000256" key="6">
    <source>
        <dbReference type="ARBA" id="ARBA00022847"/>
    </source>
</evidence>
<accession>Q317G6</accession>
<dbReference type="InterPro" id="IPR004684">
    <property type="entry name" value="2keto-3dGluconate_permease"/>
</dbReference>
<gene>
    <name evidence="10" type="ordered locus">Dde_0129</name>
</gene>
<feature type="transmembrane region" description="Helical" evidence="9">
    <location>
        <begin position="104"/>
        <end position="127"/>
    </location>
</feature>
<feature type="transmembrane region" description="Helical" evidence="9">
    <location>
        <begin position="164"/>
        <end position="185"/>
    </location>
</feature>
<keyword evidence="6" id="KW-0769">Symport</keyword>
<dbReference type="STRING" id="207559.Dde_0129"/>
<feature type="transmembrane region" description="Helical" evidence="9">
    <location>
        <begin position="279"/>
        <end position="301"/>
    </location>
</feature>
<reference evidence="10 11" key="1">
    <citation type="journal article" date="2011" name="J. Bacteriol.">
        <title>Complete genome sequence and updated annotation of Desulfovibrio alaskensis G20.</title>
        <authorList>
            <person name="Hauser L.J."/>
            <person name="Land M.L."/>
            <person name="Brown S.D."/>
            <person name="Larimer F."/>
            <person name="Keller K.L."/>
            <person name="Rapp-Giles B.J."/>
            <person name="Price M.N."/>
            <person name="Lin M."/>
            <person name="Bruce D.C."/>
            <person name="Detter J.C."/>
            <person name="Tapia R."/>
            <person name="Han C.S."/>
            <person name="Goodwin L.A."/>
            <person name="Cheng J.F."/>
            <person name="Pitluck S."/>
            <person name="Copeland A."/>
            <person name="Lucas S."/>
            <person name="Nolan M."/>
            <person name="Lapidus A.L."/>
            <person name="Palumbo A.V."/>
            <person name="Wall J.D."/>
        </authorList>
    </citation>
    <scope>NUCLEOTIDE SEQUENCE [LARGE SCALE GENOMIC DNA]</scope>
    <source>
        <strain evidence="11">ATCC BAA 1058 / DSM 17464 / G20</strain>
    </source>
</reference>
<dbReference type="Proteomes" id="UP000002710">
    <property type="component" value="Chromosome"/>
</dbReference>
<evidence type="ECO:0000256" key="1">
    <source>
        <dbReference type="ARBA" id="ARBA00006430"/>
    </source>
</evidence>
<sequence>MKQVPIVDWLQRLPGGMMLVPLILGSVTGTFFPGFLGLGSFTTALFKNSALPLIGLLILATGAQINARQSTGVFKRCGVLLLTKTFIPAVIIILYGNIFGREGILGVSLLAAMIAFTNSNGGLWLALTGQYGTDEDRGAYIASGLNDGPFFILLALGLSGHANVPWQAIVGTVIPFIVGFVLGNLDKKFAEMMKPTAAITIPFFAFALGTGINLQNLVTGGVTGVLLGIGVTLVTGFLCFAGYRLFIRNSNPGIGFAAGTTAGNSITSVLVVVQADPSYAPFQAVATAQVAAAVLVTAILCPLMTHYMCKRYDAAHPPQEQRA</sequence>
<evidence type="ECO:0000256" key="9">
    <source>
        <dbReference type="SAM" id="Phobius"/>
    </source>
</evidence>
<organism evidence="10 11">
    <name type="scientific">Oleidesulfovibrio alaskensis (strain ATCC BAA-1058 / DSM 17464 / G20)</name>
    <name type="common">Desulfovibrio alaskensis</name>
    <dbReference type="NCBI Taxonomy" id="207559"/>
    <lineage>
        <taxon>Bacteria</taxon>
        <taxon>Pseudomonadati</taxon>
        <taxon>Thermodesulfobacteriota</taxon>
        <taxon>Desulfovibrionia</taxon>
        <taxon>Desulfovibrionales</taxon>
        <taxon>Desulfovibrionaceae</taxon>
        <taxon>Oleidesulfovibrio</taxon>
    </lineage>
</organism>
<feature type="transmembrane region" description="Helical" evidence="9">
    <location>
        <begin position="139"/>
        <end position="158"/>
    </location>
</feature>
<feature type="transmembrane region" description="Helical" evidence="9">
    <location>
        <begin position="50"/>
        <end position="67"/>
    </location>
</feature>
<dbReference type="RefSeq" id="WP_011366302.1">
    <property type="nucleotide sequence ID" value="NC_007519.1"/>
</dbReference>
<evidence type="ECO:0000313" key="10">
    <source>
        <dbReference type="EMBL" id="ABB36930.1"/>
    </source>
</evidence>
<dbReference type="GO" id="GO:0016020">
    <property type="term" value="C:membrane"/>
    <property type="evidence" value="ECO:0007669"/>
    <property type="project" value="InterPro"/>
</dbReference>
<dbReference type="EMBL" id="CP000112">
    <property type="protein sequence ID" value="ABB36930.1"/>
    <property type="molecule type" value="Genomic_DNA"/>
</dbReference>
<comment type="similarity">
    <text evidence="1">Belongs to the KdgT transporter family.</text>
</comment>
<keyword evidence="4" id="KW-0762">Sugar transport</keyword>
<proteinExistence type="inferred from homology"/>
<keyword evidence="7 9" id="KW-1133">Transmembrane helix</keyword>
<evidence type="ECO:0000256" key="2">
    <source>
        <dbReference type="ARBA" id="ARBA00022448"/>
    </source>
</evidence>
<keyword evidence="8 9" id="KW-0472">Membrane</keyword>
<evidence type="ECO:0000256" key="7">
    <source>
        <dbReference type="ARBA" id="ARBA00022989"/>
    </source>
</evidence>
<feature type="transmembrane region" description="Helical" evidence="9">
    <location>
        <begin position="253"/>
        <end position="273"/>
    </location>
</feature>
<dbReference type="HOGENOM" id="CLU_057476_0_0_7"/>
<protein>
    <submittedName>
        <fullName evidence="10">2-keto-3-deoxygluconate permease</fullName>
    </submittedName>
</protein>
<evidence type="ECO:0000256" key="5">
    <source>
        <dbReference type="ARBA" id="ARBA00022692"/>
    </source>
</evidence>
<evidence type="ECO:0000256" key="4">
    <source>
        <dbReference type="ARBA" id="ARBA00022597"/>
    </source>
</evidence>
<dbReference type="Pfam" id="PF03812">
    <property type="entry name" value="KdgT"/>
    <property type="match status" value="1"/>
</dbReference>
<name>Q317G6_OLEA2</name>
<keyword evidence="11" id="KW-1185">Reference proteome</keyword>
<feature type="transmembrane region" description="Helical" evidence="9">
    <location>
        <begin position="197"/>
        <end position="218"/>
    </location>
</feature>
<feature type="transmembrane region" description="Helical" evidence="9">
    <location>
        <begin position="224"/>
        <end position="246"/>
    </location>
</feature>
<keyword evidence="2" id="KW-0813">Transport</keyword>
<evidence type="ECO:0000256" key="8">
    <source>
        <dbReference type="ARBA" id="ARBA00023136"/>
    </source>
</evidence>